<feature type="chain" id="PRO_5012815144" description="Tetratricopeptide repeat protein" evidence="1">
    <location>
        <begin position="23"/>
        <end position="476"/>
    </location>
</feature>
<gene>
    <name evidence="2" type="ORF">MMIC_P0530</name>
</gene>
<dbReference type="STRING" id="1921010.MMIC_P0530"/>
<name>A0A1L8CL04_9PROT</name>
<sequence length="476" mass="53847">MRLYSIFLALAFFSINSLPVTAYAKAGSDSAIELWEKGRTEVRRGLESGSSSTLKKAEKILRDARSQMPDNVNLQVEYYRLLYHLVGEKDFNKQALEKEFSLLHQKAKEVVHPPVMLDILDAFQRDRPSLFTEPATSEEKLNLLRQAIRQQPKSVLAWYILSVHQQNEHREFLALDAALMALELDKDNGSALYQAGELYNIIAEKNTYVYEETEVLGKAARHLAKAVAIVPNHGSNLYALNLLGQIYVRLGLFPLAMEVSQKAKARMIFDGILLHPAALTDALIYLGKGDEAVALMKVSREVDVKFLSHPVSSAAKSPARKSRFAAANVLKGDWKRAYTEYVKVVKKTDSPKLKWIAQWVHDVYGKKSPRFVNMMKMEEAFEPISEGASTDPWIKKINDYLTDANRDEMALVRDANGTFQKVEAHFYTALALWIGGDAEGSKRHLREAVKLKAYGYQEHFWATVFLKSELFSENKG</sequence>
<comment type="caution">
    <text evidence="2">The sequence shown here is derived from an EMBL/GenBank/DDBJ whole genome shotgun (WGS) entry which is preliminary data.</text>
</comment>
<feature type="signal peptide" evidence="1">
    <location>
        <begin position="1"/>
        <end position="22"/>
    </location>
</feature>
<proteinExistence type="predicted"/>
<dbReference type="Gene3D" id="1.25.40.10">
    <property type="entry name" value="Tetratricopeptide repeat domain"/>
    <property type="match status" value="1"/>
</dbReference>
<evidence type="ECO:0000313" key="2">
    <source>
        <dbReference type="EMBL" id="GAV19583.1"/>
    </source>
</evidence>
<dbReference type="InterPro" id="IPR011990">
    <property type="entry name" value="TPR-like_helical_dom_sf"/>
</dbReference>
<accession>A0A1L8CL04</accession>
<evidence type="ECO:0000313" key="3">
    <source>
        <dbReference type="Proteomes" id="UP000231632"/>
    </source>
</evidence>
<reference evidence="2 3" key="1">
    <citation type="journal article" date="2017" name="Arch. Microbiol.">
        <title>Mariprofundus micogutta sp. nov., a novel iron-oxidizing zetaproteobacterium isolated from a deep-sea hydrothermal field at the Bayonnaise knoll of the Izu-Ogasawara arc, and a description of Mariprofundales ord. nov. and Zetaproteobacteria classis nov.</title>
        <authorList>
            <person name="Makita H."/>
            <person name="Tanaka E."/>
            <person name="Mitsunobu S."/>
            <person name="Miyazaki M."/>
            <person name="Nunoura T."/>
            <person name="Uematsu K."/>
            <person name="Takaki Y."/>
            <person name="Nishi S."/>
            <person name="Shimamura S."/>
            <person name="Takai K."/>
        </authorList>
    </citation>
    <scope>NUCLEOTIDE SEQUENCE [LARGE SCALE GENOMIC DNA]</scope>
    <source>
        <strain evidence="2 3">ET2</strain>
    </source>
</reference>
<protein>
    <recommendedName>
        <fullName evidence="4">Tetratricopeptide repeat protein</fullName>
    </recommendedName>
</protein>
<evidence type="ECO:0008006" key="4">
    <source>
        <dbReference type="Google" id="ProtNLM"/>
    </source>
</evidence>
<dbReference type="OrthoDB" id="5705755at2"/>
<organism evidence="2 3">
    <name type="scientific">Mariprofundus micogutta</name>
    <dbReference type="NCBI Taxonomy" id="1921010"/>
    <lineage>
        <taxon>Bacteria</taxon>
        <taxon>Pseudomonadati</taxon>
        <taxon>Pseudomonadota</taxon>
        <taxon>Candidatius Mariprofundia</taxon>
        <taxon>Mariprofundales</taxon>
        <taxon>Mariprofundaceae</taxon>
        <taxon>Mariprofundus</taxon>
    </lineage>
</organism>
<dbReference type="Proteomes" id="UP000231632">
    <property type="component" value="Unassembled WGS sequence"/>
</dbReference>
<keyword evidence="1" id="KW-0732">Signal</keyword>
<dbReference type="AlphaFoldDB" id="A0A1L8CL04"/>
<dbReference type="EMBL" id="BDFD01000003">
    <property type="protein sequence ID" value="GAV19583.1"/>
    <property type="molecule type" value="Genomic_DNA"/>
</dbReference>
<keyword evidence="3" id="KW-1185">Reference proteome</keyword>
<dbReference type="SUPFAM" id="SSF48452">
    <property type="entry name" value="TPR-like"/>
    <property type="match status" value="1"/>
</dbReference>
<evidence type="ECO:0000256" key="1">
    <source>
        <dbReference type="SAM" id="SignalP"/>
    </source>
</evidence>
<dbReference type="RefSeq" id="WP_072658793.1">
    <property type="nucleotide sequence ID" value="NZ_BDFD01000003.1"/>
</dbReference>